<feature type="transmembrane region" description="Helical" evidence="1">
    <location>
        <begin position="33"/>
        <end position="53"/>
    </location>
</feature>
<evidence type="ECO:0000313" key="2">
    <source>
        <dbReference type="EMBL" id="CAI9734677.1"/>
    </source>
</evidence>
<evidence type="ECO:0000313" key="3">
    <source>
        <dbReference type="Proteomes" id="UP001162480"/>
    </source>
</evidence>
<organism evidence="2 3">
    <name type="scientific">Octopus vulgaris</name>
    <name type="common">Common octopus</name>
    <dbReference type="NCBI Taxonomy" id="6645"/>
    <lineage>
        <taxon>Eukaryota</taxon>
        <taxon>Metazoa</taxon>
        <taxon>Spiralia</taxon>
        <taxon>Lophotrochozoa</taxon>
        <taxon>Mollusca</taxon>
        <taxon>Cephalopoda</taxon>
        <taxon>Coleoidea</taxon>
        <taxon>Octopodiformes</taxon>
        <taxon>Octopoda</taxon>
        <taxon>Incirrata</taxon>
        <taxon>Octopodidae</taxon>
        <taxon>Octopus</taxon>
    </lineage>
</organism>
<sequence length="69" mass="7155">MGCCGCANIDGADYEKCRCVECGAGNVGVTAGVVGFVVAVVTGVATTLVVRWFSFGDLVMIVRQTYDSL</sequence>
<dbReference type="AlphaFoldDB" id="A0AA36FEI2"/>
<keyword evidence="1" id="KW-1133">Transmembrane helix</keyword>
<keyword evidence="3" id="KW-1185">Reference proteome</keyword>
<evidence type="ECO:0000256" key="1">
    <source>
        <dbReference type="SAM" id="Phobius"/>
    </source>
</evidence>
<accession>A0AA36FEI2</accession>
<keyword evidence="1" id="KW-0812">Transmembrane</keyword>
<gene>
    <name evidence="2" type="ORF">OCTVUL_1B009809</name>
</gene>
<keyword evidence="1" id="KW-0472">Membrane</keyword>
<dbReference type="Proteomes" id="UP001162480">
    <property type="component" value="Chromosome 16"/>
</dbReference>
<name>A0AA36FEI2_OCTVU</name>
<reference evidence="2" key="1">
    <citation type="submission" date="2023-08" db="EMBL/GenBank/DDBJ databases">
        <authorList>
            <person name="Alioto T."/>
            <person name="Alioto T."/>
            <person name="Gomez Garrido J."/>
        </authorList>
    </citation>
    <scope>NUCLEOTIDE SEQUENCE</scope>
</reference>
<dbReference type="EMBL" id="OX597829">
    <property type="protein sequence ID" value="CAI9734677.1"/>
    <property type="molecule type" value="Genomic_DNA"/>
</dbReference>
<proteinExistence type="predicted"/>
<protein>
    <submittedName>
        <fullName evidence="2">Uncharacterized protein</fullName>
    </submittedName>
</protein>